<dbReference type="PROSITE" id="PS50853">
    <property type="entry name" value="FN3"/>
    <property type="match status" value="1"/>
</dbReference>
<keyword evidence="8" id="KW-0393">Immunoglobulin domain</keyword>
<proteinExistence type="predicted"/>
<dbReference type="InterPro" id="IPR003961">
    <property type="entry name" value="FN3_dom"/>
</dbReference>
<evidence type="ECO:0000256" key="9">
    <source>
        <dbReference type="SAM" id="MobiDB-lite"/>
    </source>
</evidence>
<dbReference type="OrthoDB" id="6417739at2759"/>
<evidence type="ECO:0000259" key="11">
    <source>
        <dbReference type="PROSITE" id="PS50853"/>
    </source>
</evidence>
<keyword evidence="4" id="KW-0130">Cell adhesion</keyword>
<dbReference type="Proteomes" id="UP000887116">
    <property type="component" value="Unassembled WGS sequence"/>
</dbReference>
<evidence type="ECO:0000256" key="7">
    <source>
        <dbReference type="ARBA" id="ARBA00023157"/>
    </source>
</evidence>
<dbReference type="GO" id="GO:0016020">
    <property type="term" value="C:membrane"/>
    <property type="evidence" value="ECO:0007669"/>
    <property type="project" value="UniProtKB-SubCell"/>
</dbReference>
<evidence type="ECO:0000256" key="4">
    <source>
        <dbReference type="ARBA" id="ARBA00022889"/>
    </source>
</evidence>
<gene>
    <name evidence="12" type="primary">Dscam2</name>
    <name evidence="12" type="ORF">TNCT_91371</name>
</gene>
<keyword evidence="5 10" id="KW-1133">Transmembrane helix</keyword>
<comment type="subcellular location">
    <subcellularLocation>
        <location evidence="1">Membrane</location>
        <topology evidence="1">Single-pass membrane protein</topology>
    </subcellularLocation>
</comment>
<keyword evidence="6 10" id="KW-0472">Membrane</keyword>
<evidence type="ECO:0000256" key="10">
    <source>
        <dbReference type="SAM" id="Phobius"/>
    </source>
</evidence>
<evidence type="ECO:0000313" key="13">
    <source>
        <dbReference type="Proteomes" id="UP000887116"/>
    </source>
</evidence>
<evidence type="ECO:0000256" key="1">
    <source>
        <dbReference type="ARBA" id="ARBA00004167"/>
    </source>
</evidence>
<feature type="region of interest" description="Disordered" evidence="9">
    <location>
        <begin position="186"/>
        <end position="206"/>
    </location>
</feature>
<feature type="domain" description="Fibronectin type-III" evidence="11">
    <location>
        <begin position="42"/>
        <end position="136"/>
    </location>
</feature>
<dbReference type="EMBL" id="BMAO01014365">
    <property type="protein sequence ID" value="GFQ94487.1"/>
    <property type="molecule type" value="Genomic_DNA"/>
</dbReference>
<reference evidence="12" key="1">
    <citation type="submission" date="2020-07" db="EMBL/GenBank/DDBJ databases">
        <title>Multicomponent nature underlies the extraordinary mechanical properties of spider dragline silk.</title>
        <authorList>
            <person name="Kono N."/>
            <person name="Nakamura H."/>
            <person name="Mori M."/>
            <person name="Yoshida Y."/>
            <person name="Ohtoshi R."/>
            <person name="Malay A.D."/>
            <person name="Moran D.A.P."/>
            <person name="Tomita M."/>
            <person name="Numata K."/>
            <person name="Arakawa K."/>
        </authorList>
    </citation>
    <scope>NUCLEOTIDE SEQUENCE</scope>
</reference>
<dbReference type="SUPFAM" id="SSF49265">
    <property type="entry name" value="Fibronectin type III"/>
    <property type="match status" value="1"/>
</dbReference>
<evidence type="ECO:0000313" key="12">
    <source>
        <dbReference type="EMBL" id="GFQ94487.1"/>
    </source>
</evidence>
<dbReference type="GO" id="GO:0007155">
    <property type="term" value="P:cell adhesion"/>
    <property type="evidence" value="ECO:0007669"/>
    <property type="project" value="UniProtKB-KW"/>
</dbReference>
<evidence type="ECO:0000256" key="3">
    <source>
        <dbReference type="ARBA" id="ARBA00022729"/>
    </source>
</evidence>
<keyword evidence="2 10" id="KW-0812">Transmembrane</keyword>
<feature type="transmembrane region" description="Helical" evidence="10">
    <location>
        <begin position="158"/>
        <end position="180"/>
    </location>
</feature>
<dbReference type="AlphaFoldDB" id="A0A8X6IHC8"/>
<evidence type="ECO:0000256" key="2">
    <source>
        <dbReference type="ARBA" id="ARBA00022692"/>
    </source>
</evidence>
<accession>A0A8X6IHC8</accession>
<keyword evidence="3" id="KW-0732">Signal</keyword>
<dbReference type="FunFam" id="2.60.40.10:FF:000678">
    <property type="entry name" value="Down syndrome cell adhesion molecule-like protein Dscam2"/>
    <property type="match status" value="1"/>
</dbReference>
<sequence>MRAGIGIHVVPSILALKVQVKSTGTHFCKVFNLLISQKAPITPDKDRLLTVNSTSVCVNLNSWHNGGCPITFFVIQYRLSGTQEWTLVSNNIIPEQQNITITDLSPGSWYNLLMTARNDAGTTDSEYVFATLTLSGEYPPRPSEVSDINTAFYRHLTITVPVVSSAIVLIVVLCAVCFITRRRTTDRTQRTPDGVDGNEPIKPENVPLSVTYDSAQEPAYYPAPYASSRVPSYSEHCIQNTNVSQKNMGTFGSSRGGYTYDIPYPPRRASSYGLTGNELFTVSPREVEESTIKKGPGEIQEKGIHFFFYNKISSIVTQDGNMIKRTTCVNI</sequence>
<keyword evidence="13" id="KW-1185">Reference proteome</keyword>
<organism evidence="12 13">
    <name type="scientific">Trichonephila clavata</name>
    <name type="common">Joro spider</name>
    <name type="synonym">Nephila clavata</name>
    <dbReference type="NCBI Taxonomy" id="2740835"/>
    <lineage>
        <taxon>Eukaryota</taxon>
        <taxon>Metazoa</taxon>
        <taxon>Ecdysozoa</taxon>
        <taxon>Arthropoda</taxon>
        <taxon>Chelicerata</taxon>
        <taxon>Arachnida</taxon>
        <taxon>Araneae</taxon>
        <taxon>Araneomorphae</taxon>
        <taxon>Entelegynae</taxon>
        <taxon>Araneoidea</taxon>
        <taxon>Nephilidae</taxon>
        <taxon>Trichonephila</taxon>
    </lineage>
</organism>
<dbReference type="Gene3D" id="2.60.40.10">
    <property type="entry name" value="Immunoglobulins"/>
    <property type="match status" value="1"/>
</dbReference>
<name>A0A8X6IHC8_TRICU</name>
<evidence type="ECO:0000256" key="8">
    <source>
        <dbReference type="ARBA" id="ARBA00023319"/>
    </source>
</evidence>
<evidence type="ECO:0000256" key="5">
    <source>
        <dbReference type="ARBA" id="ARBA00022989"/>
    </source>
</evidence>
<comment type="caution">
    <text evidence="12">The sequence shown here is derived from an EMBL/GenBank/DDBJ whole genome shotgun (WGS) entry which is preliminary data.</text>
</comment>
<dbReference type="InterPro" id="IPR056754">
    <property type="entry name" value="DSCAM/DSCAML_C"/>
</dbReference>
<dbReference type="Pfam" id="PF25059">
    <property type="entry name" value="FN3_DSCAM-DSCAML_C"/>
    <property type="match status" value="1"/>
</dbReference>
<dbReference type="InterPro" id="IPR013783">
    <property type="entry name" value="Ig-like_fold"/>
</dbReference>
<dbReference type="CDD" id="cd00063">
    <property type="entry name" value="FN3"/>
    <property type="match status" value="1"/>
</dbReference>
<evidence type="ECO:0000256" key="6">
    <source>
        <dbReference type="ARBA" id="ARBA00023136"/>
    </source>
</evidence>
<keyword evidence="7" id="KW-1015">Disulfide bond</keyword>
<protein>
    <submittedName>
        <fullName evidence="12">Down syndrome cell adhesion molecule-like protein Dscam2</fullName>
    </submittedName>
</protein>
<dbReference type="InterPro" id="IPR036116">
    <property type="entry name" value="FN3_sf"/>
</dbReference>